<feature type="compositionally biased region" description="Low complexity" evidence="2">
    <location>
        <begin position="35"/>
        <end position="61"/>
    </location>
</feature>
<reference evidence="6" key="1">
    <citation type="journal article" date="2001" name="Immunogenetics">
        <title>The CD45 locus in cattle: allelic polymorphism and evidence for exceptional positive natural selection.</title>
        <authorList>
            <person name="Ballingall K.T."/>
            <person name="Waibochi L."/>
            <person name="Holmes E.C."/>
            <person name="Woelk C.H."/>
            <person name="MacHugh N.D."/>
            <person name="Lutje V."/>
            <person name="McKeever D.J."/>
        </authorList>
    </citation>
    <scope>NUCLEOTIDE SEQUENCE</scope>
    <source>
        <tissue evidence="6">Peripheral blood</tissue>
    </source>
</reference>
<organism evidence="6">
    <name type="scientific">Syncerus caffer</name>
    <name type="common">African buffalo</name>
    <dbReference type="NCBI Taxonomy" id="9970"/>
    <lineage>
        <taxon>Eukaryota</taxon>
        <taxon>Metazoa</taxon>
        <taxon>Chordata</taxon>
        <taxon>Craniata</taxon>
        <taxon>Vertebrata</taxon>
        <taxon>Euteleostomi</taxon>
        <taxon>Mammalia</taxon>
        <taxon>Eutheria</taxon>
        <taxon>Laurasiatheria</taxon>
        <taxon>Artiodactyla</taxon>
        <taxon>Ruminantia</taxon>
        <taxon>Pecora</taxon>
        <taxon>Bovidae</taxon>
        <taxon>Bovinae</taxon>
        <taxon>Syncerus</taxon>
    </lineage>
</organism>
<dbReference type="SMART" id="SM00060">
    <property type="entry name" value="FN3"/>
    <property type="match status" value="3"/>
</dbReference>
<sequence length="465" mass="52290">MYLWLKLLAFGFAFLDITVFVAGNSTQLSTQDEQTTTPALTTASTVSPATAPSTIAPTNASKPSCGDKYRVVSVRYSFDNNDTFTATLNVTGEKCEPLGCEKQYPGLSACETKNISMSHPSCEPPLEYPLEVPPDPNWFQLKECVEDKEADTSLCLHWENKIFVNSELVKDCKESKITYEFKCDGLSPSNNTDTFKVTNLQPRTNYTCSSQVLYNQQLLISQNKIIETDFGEPEAPQNFSCSAKSATEGKCTWTRPQSYFDRVSLCYWITPGGPNCTPQDKTQDRIDLPHLTPFTNYTVVLQAWVTGRVNRSRRAIHTFQTDAAEPSKVNGLSASRNTENIIAVSCKRPDQLNGPQGTFYLEVRTGNTLVKRESRSECRFLVEDLQYLTEYKFLVYYNNTKCAGLPESVTVSTSYNAKALIIFLVFLIIVTSVALLIVLYKIYDLHKKRSSNLDEQQELVERDDE</sequence>
<dbReference type="InterPro" id="IPR036116">
    <property type="entry name" value="FN3_sf"/>
</dbReference>
<dbReference type="CDD" id="cd00063">
    <property type="entry name" value="FN3"/>
    <property type="match status" value="2"/>
</dbReference>
<dbReference type="Pfam" id="PF12453">
    <property type="entry name" value="PTP_N"/>
    <property type="match status" value="1"/>
</dbReference>
<feature type="domain" description="Fibronectin type-III" evidence="5">
    <location>
        <begin position="235"/>
        <end position="324"/>
    </location>
</feature>
<feature type="transmembrane region" description="Helical" evidence="3">
    <location>
        <begin position="419"/>
        <end position="440"/>
    </location>
</feature>
<keyword evidence="1" id="KW-0677">Repeat</keyword>
<dbReference type="PROSITE" id="PS50853">
    <property type="entry name" value="FN3"/>
    <property type="match status" value="2"/>
</dbReference>
<name>Q9GMB1_SYNCA</name>
<dbReference type="FunFam" id="2.60.40.10:FF:001462">
    <property type="entry name" value="Receptor-type tyrosine-protein phosphatase C"/>
    <property type="match status" value="1"/>
</dbReference>
<dbReference type="InterPro" id="IPR024739">
    <property type="entry name" value="PTP_recept_N"/>
</dbReference>
<evidence type="ECO:0000256" key="2">
    <source>
        <dbReference type="SAM" id="MobiDB-lite"/>
    </source>
</evidence>
<evidence type="ECO:0000256" key="4">
    <source>
        <dbReference type="SAM" id="SignalP"/>
    </source>
</evidence>
<feature type="non-terminal residue" evidence="6">
    <location>
        <position position="465"/>
    </location>
</feature>
<keyword evidence="3" id="KW-0472">Membrane</keyword>
<dbReference type="PANTHER" id="PTHR46708:SF2">
    <property type="entry name" value="FIBRONECTIN TYPE-III DOMAIN-CONTAINING PROTEIN"/>
    <property type="match status" value="1"/>
</dbReference>
<protein>
    <submittedName>
        <fullName evidence="6">Membrane tyrosine phosphatase</fullName>
    </submittedName>
</protein>
<dbReference type="SUPFAM" id="SSF49265">
    <property type="entry name" value="Fibronectin type III"/>
    <property type="match status" value="2"/>
</dbReference>
<evidence type="ECO:0000313" key="6">
    <source>
        <dbReference type="EMBL" id="CAC05420.1"/>
    </source>
</evidence>
<feature type="region of interest" description="Disordered" evidence="2">
    <location>
        <begin position="28"/>
        <end position="63"/>
    </location>
</feature>
<keyword evidence="3" id="KW-1133">Transmembrane helix</keyword>
<keyword evidence="3" id="KW-0812">Transmembrane</keyword>
<evidence type="ECO:0000256" key="3">
    <source>
        <dbReference type="SAM" id="Phobius"/>
    </source>
</evidence>
<dbReference type="GO" id="GO:0050852">
    <property type="term" value="P:T cell receptor signaling pathway"/>
    <property type="evidence" value="ECO:0007669"/>
    <property type="project" value="InterPro"/>
</dbReference>
<dbReference type="InterPro" id="IPR013783">
    <property type="entry name" value="Ig-like_fold"/>
</dbReference>
<accession>Q9GMB1</accession>
<dbReference type="EMBL" id="AJ400867">
    <property type="protein sequence ID" value="CAC05420.1"/>
    <property type="molecule type" value="mRNA"/>
</dbReference>
<dbReference type="PANTHER" id="PTHR46708">
    <property type="entry name" value="TENASCIN"/>
    <property type="match status" value="1"/>
</dbReference>
<dbReference type="AlphaFoldDB" id="Q9GMB1"/>
<evidence type="ECO:0000259" key="5">
    <source>
        <dbReference type="PROSITE" id="PS50853"/>
    </source>
</evidence>
<feature type="signal peptide" evidence="4">
    <location>
        <begin position="1"/>
        <end position="23"/>
    </location>
</feature>
<proteinExistence type="evidence at transcript level"/>
<keyword evidence="4" id="KW-0732">Signal</keyword>
<dbReference type="GO" id="GO:0004725">
    <property type="term" value="F:protein tyrosine phosphatase activity"/>
    <property type="evidence" value="ECO:0007669"/>
    <property type="project" value="InterPro"/>
</dbReference>
<evidence type="ECO:0000256" key="1">
    <source>
        <dbReference type="ARBA" id="ARBA00022737"/>
    </source>
</evidence>
<gene>
    <name evidence="6" type="primary">cd45</name>
</gene>
<dbReference type="InterPro" id="IPR050991">
    <property type="entry name" value="ECM_Regulatory_Proteins"/>
</dbReference>
<dbReference type="Pfam" id="PF12567">
    <property type="entry name" value="CD45"/>
    <property type="match status" value="1"/>
</dbReference>
<dbReference type="InterPro" id="IPR003961">
    <property type="entry name" value="FN3_dom"/>
</dbReference>
<feature type="domain" description="Fibronectin type-III" evidence="5">
    <location>
        <begin position="325"/>
        <end position="417"/>
    </location>
</feature>
<dbReference type="Gene3D" id="2.60.40.10">
    <property type="entry name" value="Immunoglobulins"/>
    <property type="match status" value="2"/>
</dbReference>
<dbReference type="InterPro" id="IPR016335">
    <property type="entry name" value="Ptprc"/>
</dbReference>
<feature type="chain" id="PRO_5004326544" evidence="4">
    <location>
        <begin position="24"/>
        <end position="465"/>
    </location>
</feature>